<name>A0A7T8QWD3_CALRO</name>
<proteinExistence type="inferred from homology"/>
<protein>
    <submittedName>
        <fullName evidence="2">L-threonine 3-dehydrogenase_ mitochondrial</fullName>
    </submittedName>
</protein>
<dbReference type="EMBL" id="CP045891">
    <property type="protein sequence ID" value="QQP57487.1"/>
    <property type="molecule type" value="Genomic_DNA"/>
</dbReference>
<evidence type="ECO:0000313" key="3">
    <source>
        <dbReference type="Proteomes" id="UP000595437"/>
    </source>
</evidence>
<comment type="similarity">
    <text evidence="1">Belongs to the NAD(P)-dependent epimerase/dehydratase family.</text>
</comment>
<reference evidence="3" key="1">
    <citation type="submission" date="2021-01" db="EMBL/GenBank/DDBJ databases">
        <title>Caligus Genome Assembly.</title>
        <authorList>
            <person name="Gallardo-Escarate C."/>
        </authorList>
    </citation>
    <scope>NUCLEOTIDE SEQUENCE [LARGE SCALE GENOMIC DNA]</scope>
</reference>
<accession>A0A7T8QWD3</accession>
<dbReference type="AlphaFoldDB" id="A0A7T8QWD3"/>
<gene>
    <name evidence="2" type="ORF">FKW44_002497</name>
</gene>
<dbReference type="Proteomes" id="UP000595437">
    <property type="component" value="Chromosome 2"/>
</dbReference>
<dbReference type="PANTHER" id="PTHR42687:SF1">
    <property type="entry name" value="L-THREONINE 3-DEHYDROGENASE, MITOCHONDRIAL"/>
    <property type="match status" value="1"/>
</dbReference>
<evidence type="ECO:0000256" key="1">
    <source>
        <dbReference type="ARBA" id="ARBA00007637"/>
    </source>
</evidence>
<dbReference type="InterPro" id="IPR051225">
    <property type="entry name" value="NAD(P)_epim/dehydratase"/>
</dbReference>
<dbReference type="GO" id="GO:0006567">
    <property type="term" value="P:L-threonine catabolic process"/>
    <property type="evidence" value="ECO:0007669"/>
    <property type="project" value="TreeGrafter"/>
</dbReference>
<dbReference type="PANTHER" id="PTHR42687">
    <property type="entry name" value="L-THREONINE 3-DEHYDROGENASE"/>
    <property type="match status" value="1"/>
</dbReference>
<keyword evidence="3" id="KW-1185">Reference proteome</keyword>
<dbReference type="GO" id="GO:0008743">
    <property type="term" value="F:L-threonine 3-dehydrogenase activity"/>
    <property type="evidence" value="ECO:0007669"/>
    <property type="project" value="TreeGrafter"/>
</dbReference>
<sequence length="75" mass="9075">TRLPMMYIKDCIRSLEEFMLVDNSRLSTRTYNVHAMSFTPQELFDVVKKYVPNLKIEYHADERQKIGMYKKIVHY</sequence>
<dbReference type="OrthoDB" id="10058185at2759"/>
<feature type="non-terminal residue" evidence="2">
    <location>
        <position position="1"/>
    </location>
</feature>
<evidence type="ECO:0000313" key="2">
    <source>
        <dbReference type="EMBL" id="QQP57487.1"/>
    </source>
</evidence>
<organism evidence="2 3">
    <name type="scientific">Caligus rogercresseyi</name>
    <name type="common">Sea louse</name>
    <dbReference type="NCBI Taxonomy" id="217165"/>
    <lineage>
        <taxon>Eukaryota</taxon>
        <taxon>Metazoa</taxon>
        <taxon>Ecdysozoa</taxon>
        <taxon>Arthropoda</taxon>
        <taxon>Crustacea</taxon>
        <taxon>Multicrustacea</taxon>
        <taxon>Hexanauplia</taxon>
        <taxon>Copepoda</taxon>
        <taxon>Siphonostomatoida</taxon>
        <taxon>Caligidae</taxon>
        <taxon>Caligus</taxon>
    </lineage>
</organism>
<dbReference type="Gene3D" id="3.40.50.720">
    <property type="entry name" value="NAD(P)-binding Rossmann-like Domain"/>
    <property type="match status" value="1"/>
</dbReference>